<keyword evidence="8" id="KW-0282">Flagellum</keyword>
<evidence type="ECO:0000256" key="6">
    <source>
        <dbReference type="ARBA" id="ARBA00023136"/>
    </source>
</evidence>
<dbReference type="GO" id="GO:0003774">
    <property type="term" value="F:cytoskeletal motor activity"/>
    <property type="evidence" value="ECO:0007669"/>
    <property type="project" value="InterPro"/>
</dbReference>
<evidence type="ECO:0000256" key="5">
    <source>
        <dbReference type="ARBA" id="ARBA00022779"/>
    </source>
</evidence>
<evidence type="ECO:0000313" key="10">
    <source>
        <dbReference type="EMBL" id="ODR60242.1"/>
    </source>
</evidence>
<reference evidence="9 12" key="3">
    <citation type="submission" date="2016-08" db="EMBL/GenBank/DDBJ databases">
        <authorList>
            <person name="Seilhamer J.J."/>
        </authorList>
    </citation>
    <scope>NUCLEOTIDE SEQUENCE [LARGE SCALE GENOMIC DNA]</scope>
    <source>
        <strain evidence="9 12">NML150140-1</strain>
    </source>
</reference>
<gene>
    <name evidence="8" type="primary">fliN_1</name>
    <name evidence="9" type="ORF">BEI59_35425</name>
    <name evidence="8" type="ORF">BEI61_05391</name>
    <name evidence="10" type="ORF">BEI63_04820</name>
</gene>
<evidence type="ECO:0000313" key="13">
    <source>
        <dbReference type="Proteomes" id="UP000094869"/>
    </source>
</evidence>
<dbReference type="SUPFAM" id="SSF101801">
    <property type="entry name" value="Surface presentation of antigens (SPOA)"/>
    <property type="match status" value="1"/>
</dbReference>
<dbReference type="PRINTS" id="PR00956">
    <property type="entry name" value="FLGMOTORFLIN"/>
</dbReference>
<dbReference type="InterPro" id="IPR036429">
    <property type="entry name" value="SpoA-like_sf"/>
</dbReference>
<dbReference type="SUPFAM" id="SSF103039">
    <property type="entry name" value="CheC-like"/>
    <property type="match status" value="1"/>
</dbReference>
<dbReference type="GO" id="GO:0009425">
    <property type="term" value="C:bacterial-type flagellum basal body"/>
    <property type="evidence" value="ECO:0007669"/>
    <property type="project" value="InterPro"/>
</dbReference>
<comment type="similarity">
    <text evidence="2">Belongs to the FliN/MopA/SpaO family.</text>
</comment>
<dbReference type="GO" id="GO:0005886">
    <property type="term" value="C:plasma membrane"/>
    <property type="evidence" value="ECO:0007669"/>
    <property type="project" value="UniProtKB-SubCell"/>
</dbReference>
<keyword evidence="6" id="KW-0472">Membrane</keyword>
<organism evidence="8 11">
    <name type="scientific">Eisenbergiella tayi</name>
    <dbReference type="NCBI Taxonomy" id="1432052"/>
    <lineage>
        <taxon>Bacteria</taxon>
        <taxon>Bacillati</taxon>
        <taxon>Bacillota</taxon>
        <taxon>Clostridia</taxon>
        <taxon>Lachnospirales</taxon>
        <taxon>Lachnospiraceae</taxon>
        <taxon>Eisenbergiella</taxon>
    </lineage>
</organism>
<accession>A0A1E3A739</accession>
<dbReference type="EMBL" id="MEHD01000012">
    <property type="protein sequence ID" value="ODR60242.1"/>
    <property type="molecule type" value="Genomic_DNA"/>
</dbReference>
<dbReference type="Proteomes" id="UP000094869">
    <property type="component" value="Unassembled WGS sequence"/>
</dbReference>
<evidence type="ECO:0000313" key="11">
    <source>
        <dbReference type="Proteomes" id="UP000094067"/>
    </source>
</evidence>
<dbReference type="AlphaFoldDB" id="A0A1E3A739"/>
<keyword evidence="3" id="KW-1003">Cell membrane</keyword>
<dbReference type="Gene3D" id="2.30.330.10">
    <property type="entry name" value="SpoA-like"/>
    <property type="match status" value="1"/>
</dbReference>
<dbReference type="EMBL" id="MEHA01000051">
    <property type="protein sequence ID" value="ODR36553.1"/>
    <property type="molecule type" value="Genomic_DNA"/>
</dbReference>
<dbReference type="PATRIC" id="fig|1432052.4.peg.5998"/>
<keyword evidence="8" id="KW-0969">Cilium</keyword>
<reference evidence="8 11" key="1">
    <citation type="submission" date="2016-07" db="EMBL/GenBank/DDBJ databases">
        <title>Characterization of isolates of Eisenbergiella tayi derived from blood cultures, using whole genome sequencing.</title>
        <authorList>
            <person name="Burdz T."/>
            <person name="Wiebe D."/>
            <person name="Huynh C."/>
            <person name="Bernard K."/>
        </authorList>
    </citation>
    <scope>NUCLEOTIDE SEQUENCE [LARGE SCALE GENOMIC DNA]</scope>
    <source>
        <strain evidence="8 11">NML 110608</strain>
    </source>
</reference>
<dbReference type="InterPro" id="IPR001543">
    <property type="entry name" value="FliN-like_C"/>
</dbReference>
<evidence type="ECO:0000259" key="7">
    <source>
        <dbReference type="Pfam" id="PF01052"/>
    </source>
</evidence>
<dbReference type="GO" id="GO:0071973">
    <property type="term" value="P:bacterial-type flagellum-dependent cell motility"/>
    <property type="evidence" value="ECO:0007669"/>
    <property type="project" value="InterPro"/>
</dbReference>
<evidence type="ECO:0000256" key="3">
    <source>
        <dbReference type="ARBA" id="ARBA00022475"/>
    </source>
</evidence>
<evidence type="ECO:0000313" key="8">
    <source>
        <dbReference type="EMBL" id="ODM04582.1"/>
    </source>
</evidence>
<comment type="caution">
    <text evidence="8">The sequence shown here is derived from an EMBL/GenBank/DDBJ whole genome shotgun (WGS) entry which is preliminary data.</text>
</comment>
<dbReference type="Gene3D" id="3.40.1550.10">
    <property type="entry name" value="CheC-like"/>
    <property type="match status" value="1"/>
</dbReference>
<comment type="subcellular location">
    <subcellularLocation>
        <location evidence="1">Cell membrane</location>
        <topology evidence="1">Peripheral membrane protein</topology>
        <orientation evidence="1">Cytoplasmic side</orientation>
    </subcellularLocation>
</comment>
<dbReference type="Proteomes" id="UP000094067">
    <property type="component" value="Unassembled WGS sequence"/>
</dbReference>
<keyword evidence="13" id="KW-1185">Reference proteome</keyword>
<dbReference type="OrthoDB" id="1953735at2"/>
<dbReference type="PANTHER" id="PTHR43484:SF1">
    <property type="entry name" value="FLAGELLAR MOTOR SWITCH PROTEIN FLIN"/>
    <property type="match status" value="1"/>
</dbReference>
<evidence type="ECO:0000256" key="1">
    <source>
        <dbReference type="ARBA" id="ARBA00004413"/>
    </source>
</evidence>
<dbReference type="Pfam" id="PF01052">
    <property type="entry name" value="FliMN_C"/>
    <property type="match status" value="1"/>
</dbReference>
<dbReference type="GO" id="GO:0006935">
    <property type="term" value="P:chemotaxis"/>
    <property type="evidence" value="ECO:0007669"/>
    <property type="project" value="UniProtKB-KW"/>
</dbReference>
<evidence type="ECO:0000313" key="12">
    <source>
        <dbReference type="Proteomes" id="UP000094271"/>
    </source>
</evidence>
<feature type="domain" description="Flagellar motor switch protein FliN-like C-terminal" evidence="7">
    <location>
        <begin position="231"/>
        <end position="301"/>
    </location>
</feature>
<name>A0A1E3A739_9FIRM</name>
<sequence length="305" mass="33496">MISADRDAMRELLELAAVPAQKTLNSLMGGAAVTLKEIKEVSLEALAERLPHFSMVVEGRAFSEKEEVRMLYFMDREQAQHLISAICGLPQAGSGAMDEIAISAFREVLSQCLETSVTELRNFLARNMQQELGRAYLSDSAGSMVKTPGMWQEGSILMLEYRITLEGVGEFTLFCAASMLLFNLFGMEYKAQKAAGGGRSPAIPVRSVSFPEFRYMSLEDTVDEIGEDRGRIRDMSLDVSVRIGETVCKVRDILALKPGQMIVLDKQAGAPADVVVKDRLIGKGDVLVSSDNFAVRITEIVNKAE</sequence>
<dbReference type="PANTHER" id="PTHR43484">
    <property type="match status" value="1"/>
</dbReference>
<proteinExistence type="inferred from homology"/>
<dbReference type="InterPro" id="IPR028976">
    <property type="entry name" value="CheC-like_sf"/>
</dbReference>
<dbReference type="EMBL" id="MCGH01000003">
    <property type="protein sequence ID" value="ODM04582.1"/>
    <property type="molecule type" value="Genomic_DNA"/>
</dbReference>
<evidence type="ECO:0000256" key="2">
    <source>
        <dbReference type="ARBA" id="ARBA00009226"/>
    </source>
</evidence>
<evidence type="ECO:0000313" key="9">
    <source>
        <dbReference type="EMBL" id="ODR36553.1"/>
    </source>
</evidence>
<keyword evidence="5" id="KW-0283">Flagellar rotation</keyword>
<dbReference type="Proteomes" id="UP000094271">
    <property type="component" value="Unassembled WGS sequence"/>
</dbReference>
<keyword evidence="8" id="KW-0966">Cell projection</keyword>
<keyword evidence="4" id="KW-0145">Chemotaxis</keyword>
<reference evidence="10 13" key="2">
    <citation type="submission" date="2016-08" db="EMBL/GenBank/DDBJ databases">
        <title>Characterization of Isolates of Eisenbergiella tayi Derived from Blood Cultures, Using Whole Genome Sequencing.</title>
        <authorList>
            <person name="Bernier A.-M."/>
            <person name="Burdz T."/>
            <person name="Wiebe D."/>
            <person name="Bernard K."/>
        </authorList>
    </citation>
    <scope>NUCLEOTIDE SEQUENCE [LARGE SCALE GENOMIC DNA]</scope>
    <source>
        <strain evidence="10 13">NML120146</strain>
    </source>
</reference>
<dbReference type="RefSeq" id="WP_069154690.1">
    <property type="nucleotide sequence ID" value="NZ_DAWDRA010000042.1"/>
</dbReference>
<evidence type="ECO:0000256" key="4">
    <source>
        <dbReference type="ARBA" id="ARBA00022500"/>
    </source>
</evidence>
<protein>
    <submittedName>
        <fullName evidence="8">Flagellar motor switch protein FliN</fullName>
    </submittedName>
</protein>
<dbReference type="InterPro" id="IPR001172">
    <property type="entry name" value="FliN_T3SS_HrcQb"/>
</dbReference>
<dbReference type="InterPro" id="IPR051469">
    <property type="entry name" value="FliN/MopA/SpaO"/>
</dbReference>